<dbReference type="EMBL" id="DF841693">
    <property type="protein sequence ID" value="GAT45702.1"/>
    <property type="molecule type" value="Genomic_DNA"/>
</dbReference>
<evidence type="ECO:0000313" key="3">
    <source>
        <dbReference type="Proteomes" id="UP000815677"/>
    </source>
</evidence>
<keyword evidence="3" id="KW-1185">Reference proteome</keyword>
<evidence type="ECO:0000256" key="1">
    <source>
        <dbReference type="SAM" id="MobiDB-lite"/>
    </source>
</evidence>
<organism evidence="2 3">
    <name type="scientific">Mycena chlorophos</name>
    <name type="common">Agaric fungus</name>
    <name type="synonym">Agaricus chlorophos</name>
    <dbReference type="NCBI Taxonomy" id="658473"/>
    <lineage>
        <taxon>Eukaryota</taxon>
        <taxon>Fungi</taxon>
        <taxon>Dikarya</taxon>
        <taxon>Basidiomycota</taxon>
        <taxon>Agaricomycotina</taxon>
        <taxon>Agaricomycetes</taxon>
        <taxon>Agaricomycetidae</taxon>
        <taxon>Agaricales</taxon>
        <taxon>Marasmiineae</taxon>
        <taxon>Mycenaceae</taxon>
        <taxon>Mycena</taxon>
    </lineage>
</organism>
<feature type="compositionally biased region" description="Polar residues" evidence="1">
    <location>
        <begin position="32"/>
        <end position="56"/>
    </location>
</feature>
<feature type="region of interest" description="Disordered" evidence="1">
    <location>
        <begin position="1"/>
        <end position="73"/>
    </location>
</feature>
<proteinExistence type="predicted"/>
<protein>
    <submittedName>
        <fullName evidence="2">Uncharacterized protein</fullName>
    </submittedName>
</protein>
<gene>
    <name evidence="2" type="ORF">MCHLO_03266</name>
</gene>
<evidence type="ECO:0000313" key="2">
    <source>
        <dbReference type="EMBL" id="GAT45702.1"/>
    </source>
</evidence>
<dbReference type="Proteomes" id="UP000815677">
    <property type="component" value="Unassembled WGS sequence"/>
</dbReference>
<accession>A0ABQ0L3Z5</accession>
<sequence>MYSSIAAVRHQRHGRNSAVNPHFSSARAPGFSQRQLRATQKSVASPFPSTAATSNVPLRPQWRGLDSCTRPTGVTDQQIRLPASESAVPAALPTYYYNSNAYIAPTRISSKRSTYRTGRSRSSAQPISVHNLYRGTHGACASELLGLALSTSDPD</sequence>
<name>A0ABQ0L3Z5_MYCCL</name>
<reference evidence="2" key="1">
    <citation type="submission" date="2014-09" db="EMBL/GenBank/DDBJ databases">
        <title>Genome sequence of the luminous mushroom Mycena chlorophos for searching fungal bioluminescence genes.</title>
        <authorList>
            <person name="Tanaka Y."/>
            <person name="Kasuga D."/>
            <person name="Oba Y."/>
            <person name="Hase S."/>
            <person name="Sato K."/>
            <person name="Oba Y."/>
            <person name="Sakakibara Y."/>
        </authorList>
    </citation>
    <scope>NUCLEOTIDE SEQUENCE</scope>
</reference>